<dbReference type="CDD" id="cd10170">
    <property type="entry name" value="ASKHA_NBD_HSP70"/>
    <property type="match status" value="1"/>
</dbReference>
<dbReference type="STRING" id="933852.A0A0C2WFF1"/>
<sequence>MVSYQGDTKYLGREMVAVAFDIGTTSSAVSYTYLYPDDYARVRMVTKWPGQPESVGSSKIPTLLAYHNGECKACGAEALDYVDDNHYDMAKWFKLHLHPPSMKRSNHAPPYGSVSGTPGFEVPALPPSTVIEDVYADFMKYLMVNVKDSFGQNVPNGPAIWGRLRDTTVVIITTPNGWDFAQQDVLRKAAIKARLVSEDKAYDLLEFVTEGEASVHYVLAYSRSKSWLTTGTLFAVIDAGGSTVDSTLYDCKSTEPKIVLEEACESECIQAGGVFVDRAAEVLFKQKLAGTKYGEDDYIVDMVAAFESRTKRLFDGEVTSYAVDFGSTRDNDRLNGVIKGRLSLTKTEIASTFEDVIGRTVHSCLNLLGERKVKYILLVGGLGESAYLRKKLTEIFGSQGVIVVAVEEQTKKAAAEGAVIWYIKQLVTARIARTTLGTRAFLIYDPDNREHREREPFRFTDNDGHLRIRDGFSIFIQKGTRMENDFAVQQYFYEIFHSLQFLLTNSEVSISAYDGNEVPRWITDVNGKNLPQIRPLCKLKADMSSLQGSLRPHNGPQGPYYRMDYAISIRLGGTKLQARLQWKENGTLREGPITILPGALE</sequence>
<accession>A0A0C2WFF1</accession>
<dbReference type="OrthoDB" id="2963168at2759"/>
<dbReference type="EMBL" id="KN824317">
    <property type="protein sequence ID" value="KIM25123.1"/>
    <property type="molecule type" value="Genomic_DNA"/>
</dbReference>
<evidence type="ECO:0000313" key="1">
    <source>
        <dbReference type="EMBL" id="KIM25123.1"/>
    </source>
</evidence>
<dbReference type="HOGENOM" id="CLU_009958_4_1_1"/>
<dbReference type="PANTHER" id="PTHR14187:SF5">
    <property type="entry name" value="HEAT SHOCK 70 KDA PROTEIN 12A"/>
    <property type="match status" value="1"/>
</dbReference>
<dbReference type="Gene3D" id="3.30.420.40">
    <property type="match status" value="2"/>
</dbReference>
<dbReference type="InterPro" id="IPR043129">
    <property type="entry name" value="ATPase_NBD"/>
</dbReference>
<evidence type="ECO:0008006" key="3">
    <source>
        <dbReference type="Google" id="ProtNLM"/>
    </source>
</evidence>
<dbReference type="AlphaFoldDB" id="A0A0C2WFF1"/>
<dbReference type="Gene3D" id="3.90.640.10">
    <property type="entry name" value="Actin, Chain A, domain 4"/>
    <property type="match status" value="1"/>
</dbReference>
<dbReference type="Proteomes" id="UP000054097">
    <property type="component" value="Unassembled WGS sequence"/>
</dbReference>
<dbReference type="PANTHER" id="PTHR14187">
    <property type="entry name" value="ALPHA KINASE/ELONGATION FACTOR 2 KINASE"/>
    <property type="match status" value="1"/>
</dbReference>
<reference evidence="1 2" key="1">
    <citation type="submission" date="2014-04" db="EMBL/GenBank/DDBJ databases">
        <authorList>
            <consortium name="DOE Joint Genome Institute"/>
            <person name="Kuo A."/>
            <person name="Zuccaro A."/>
            <person name="Kohler A."/>
            <person name="Nagy L.G."/>
            <person name="Floudas D."/>
            <person name="Copeland A."/>
            <person name="Barry K.W."/>
            <person name="Cichocki N."/>
            <person name="Veneault-Fourrey C."/>
            <person name="LaButti K."/>
            <person name="Lindquist E.A."/>
            <person name="Lipzen A."/>
            <person name="Lundell T."/>
            <person name="Morin E."/>
            <person name="Murat C."/>
            <person name="Sun H."/>
            <person name="Tunlid A."/>
            <person name="Henrissat B."/>
            <person name="Grigoriev I.V."/>
            <person name="Hibbett D.S."/>
            <person name="Martin F."/>
            <person name="Nordberg H.P."/>
            <person name="Cantor M.N."/>
            <person name="Hua S.X."/>
        </authorList>
    </citation>
    <scope>NUCLEOTIDE SEQUENCE [LARGE SCALE GENOMIC DNA]</scope>
    <source>
        <strain evidence="1 2">MAFF 305830</strain>
    </source>
</reference>
<proteinExistence type="predicted"/>
<organism evidence="1 2">
    <name type="scientific">Serendipita vermifera MAFF 305830</name>
    <dbReference type="NCBI Taxonomy" id="933852"/>
    <lineage>
        <taxon>Eukaryota</taxon>
        <taxon>Fungi</taxon>
        <taxon>Dikarya</taxon>
        <taxon>Basidiomycota</taxon>
        <taxon>Agaricomycotina</taxon>
        <taxon>Agaricomycetes</taxon>
        <taxon>Sebacinales</taxon>
        <taxon>Serendipitaceae</taxon>
        <taxon>Serendipita</taxon>
    </lineage>
</organism>
<protein>
    <recommendedName>
        <fullName evidence="3">Actin-like ATPase domain-containing protein</fullName>
    </recommendedName>
</protein>
<evidence type="ECO:0000313" key="2">
    <source>
        <dbReference type="Proteomes" id="UP000054097"/>
    </source>
</evidence>
<dbReference type="SUPFAM" id="SSF53067">
    <property type="entry name" value="Actin-like ATPase domain"/>
    <property type="match status" value="2"/>
</dbReference>
<keyword evidence="2" id="KW-1185">Reference proteome</keyword>
<name>A0A0C2WFF1_SERVB</name>
<gene>
    <name evidence="1" type="ORF">M408DRAFT_223807</name>
</gene>
<reference evidence="2" key="2">
    <citation type="submission" date="2015-01" db="EMBL/GenBank/DDBJ databases">
        <title>Evolutionary Origins and Diversification of the Mycorrhizal Mutualists.</title>
        <authorList>
            <consortium name="DOE Joint Genome Institute"/>
            <consortium name="Mycorrhizal Genomics Consortium"/>
            <person name="Kohler A."/>
            <person name="Kuo A."/>
            <person name="Nagy L.G."/>
            <person name="Floudas D."/>
            <person name="Copeland A."/>
            <person name="Barry K.W."/>
            <person name="Cichocki N."/>
            <person name="Veneault-Fourrey C."/>
            <person name="LaButti K."/>
            <person name="Lindquist E.A."/>
            <person name="Lipzen A."/>
            <person name="Lundell T."/>
            <person name="Morin E."/>
            <person name="Murat C."/>
            <person name="Riley R."/>
            <person name="Ohm R."/>
            <person name="Sun H."/>
            <person name="Tunlid A."/>
            <person name="Henrissat B."/>
            <person name="Grigoriev I.V."/>
            <person name="Hibbett D.S."/>
            <person name="Martin F."/>
        </authorList>
    </citation>
    <scope>NUCLEOTIDE SEQUENCE [LARGE SCALE GENOMIC DNA]</scope>
    <source>
        <strain evidence="2">MAFF 305830</strain>
    </source>
</reference>